<feature type="chain" id="PRO_5039636590" description="Peptidoglycan-binding domain-containing protein" evidence="2">
    <location>
        <begin position="30"/>
        <end position="282"/>
    </location>
</feature>
<name>H5X3F6_9PSEU</name>
<keyword evidence="2" id="KW-0732">Signal</keyword>
<evidence type="ECO:0000256" key="1">
    <source>
        <dbReference type="SAM" id="MobiDB-lite"/>
    </source>
</evidence>
<dbReference type="Proteomes" id="UP000004926">
    <property type="component" value="Chromosome"/>
</dbReference>
<evidence type="ECO:0000313" key="4">
    <source>
        <dbReference type="Proteomes" id="UP000004926"/>
    </source>
</evidence>
<dbReference type="InterPro" id="IPR036365">
    <property type="entry name" value="PGBD-like_sf"/>
</dbReference>
<feature type="compositionally biased region" description="Basic and acidic residues" evidence="1">
    <location>
        <begin position="263"/>
        <end position="282"/>
    </location>
</feature>
<organism evidence="3 4">
    <name type="scientific">Saccharomonospora marina XMU15</name>
    <dbReference type="NCBI Taxonomy" id="882083"/>
    <lineage>
        <taxon>Bacteria</taxon>
        <taxon>Bacillati</taxon>
        <taxon>Actinomycetota</taxon>
        <taxon>Actinomycetes</taxon>
        <taxon>Pseudonocardiales</taxon>
        <taxon>Pseudonocardiaceae</taxon>
        <taxon>Saccharomonospora</taxon>
    </lineage>
</organism>
<dbReference type="InterPro" id="IPR036366">
    <property type="entry name" value="PGBDSf"/>
</dbReference>
<reference evidence="3 4" key="1">
    <citation type="journal article" date="2012" name="Stand. Genomic Sci.">
        <title>Genome sequence of the ocean sediment bacterium Saccharomonospora marina type strain (XMU15(T)).</title>
        <authorList>
            <person name="Klenk H.P."/>
            <person name="Lu M."/>
            <person name="Lucas S."/>
            <person name="Lapidus A."/>
            <person name="Copeland A."/>
            <person name="Pitluck S."/>
            <person name="Goodwin L.A."/>
            <person name="Han C."/>
            <person name="Tapia R."/>
            <person name="Brambilla E.M."/>
            <person name="Potter G."/>
            <person name="Land M."/>
            <person name="Ivanova N."/>
            <person name="Rohde M."/>
            <person name="Goker M."/>
            <person name="Detter J.C."/>
            <person name="Li W.J."/>
            <person name="Kyrpides N.C."/>
            <person name="Woyke T."/>
        </authorList>
    </citation>
    <scope>NUCLEOTIDE SEQUENCE [LARGE SCALE GENOMIC DNA]</scope>
    <source>
        <strain evidence="3 4">XMU15</strain>
    </source>
</reference>
<protein>
    <recommendedName>
        <fullName evidence="5">Peptidoglycan-binding domain-containing protein</fullName>
    </recommendedName>
</protein>
<proteinExistence type="predicted"/>
<feature type="signal peptide" evidence="2">
    <location>
        <begin position="1"/>
        <end position="29"/>
    </location>
</feature>
<keyword evidence="4" id="KW-1185">Reference proteome</keyword>
<gene>
    <name evidence="3" type="ORF">SacmaDRAFT_1617</name>
</gene>
<dbReference type="EMBL" id="CM001439">
    <property type="protein sequence ID" value="EHR49890.1"/>
    <property type="molecule type" value="Genomic_DNA"/>
</dbReference>
<dbReference type="Gene3D" id="1.10.101.10">
    <property type="entry name" value="PGBD-like superfamily/PGBD"/>
    <property type="match status" value="1"/>
</dbReference>
<dbReference type="SUPFAM" id="SSF47090">
    <property type="entry name" value="PGBD-like"/>
    <property type="match status" value="1"/>
</dbReference>
<evidence type="ECO:0008006" key="5">
    <source>
        <dbReference type="Google" id="ProtNLM"/>
    </source>
</evidence>
<evidence type="ECO:0000256" key="2">
    <source>
        <dbReference type="SAM" id="SignalP"/>
    </source>
</evidence>
<dbReference type="HOGENOM" id="CLU_986561_0_0_11"/>
<accession>H5X3F6</accession>
<sequence>MTKSIMRRLTAAAVLAALSGGLLTGAATASPAPSGAAGSSSSTVNMEALIKAAMWDPYKSGQGITDGSGPSVRKVEAALAAKGLLARKYVDGHFGTSTVRAYAAYQRSLGHSGLAASGLPGKGSLATLGKGRYSLVRIIDVGGRTAMDGKPVNRRTAQMIRAAQRRAGVDFTVTQGSYGGVDASGGTHDGGGAVDLSVRGLPNINAAVRALRQVGFAAWHRKPNQGPWAAHIHAVAISDTDMSPQAQRQVGAYFNGRNGLADNGKDDGPKVKKVTWEEYRRR</sequence>
<dbReference type="STRING" id="882083.SacmaDRAFT_1617"/>
<dbReference type="RefSeq" id="WP_009153276.1">
    <property type="nucleotide sequence ID" value="NZ_CM001439.1"/>
</dbReference>
<feature type="region of interest" description="Disordered" evidence="1">
    <location>
        <begin position="255"/>
        <end position="282"/>
    </location>
</feature>
<dbReference type="AlphaFoldDB" id="H5X3F6"/>
<evidence type="ECO:0000313" key="3">
    <source>
        <dbReference type="EMBL" id="EHR49890.1"/>
    </source>
</evidence>
<dbReference type="eggNOG" id="COG3409">
    <property type="taxonomic scope" value="Bacteria"/>
</dbReference>